<evidence type="ECO:0000256" key="7">
    <source>
        <dbReference type="ARBA" id="ARBA00023242"/>
    </source>
</evidence>
<evidence type="ECO:0000313" key="12">
    <source>
        <dbReference type="EMBL" id="KAI5074157.1"/>
    </source>
</evidence>
<evidence type="ECO:0000313" key="13">
    <source>
        <dbReference type="Proteomes" id="UP000886520"/>
    </source>
</evidence>
<evidence type="ECO:0000256" key="8">
    <source>
        <dbReference type="PROSITE-ProRule" id="PRU00176"/>
    </source>
</evidence>
<dbReference type="SUPFAM" id="SSF54928">
    <property type="entry name" value="RNA-binding domain, RBD"/>
    <property type="match status" value="1"/>
</dbReference>
<dbReference type="EC" id="5.2.1.8" evidence="3"/>
<organism evidence="12 13">
    <name type="scientific">Adiantum capillus-veneris</name>
    <name type="common">Maidenhair fern</name>
    <dbReference type="NCBI Taxonomy" id="13818"/>
    <lineage>
        <taxon>Eukaryota</taxon>
        <taxon>Viridiplantae</taxon>
        <taxon>Streptophyta</taxon>
        <taxon>Embryophyta</taxon>
        <taxon>Tracheophyta</taxon>
        <taxon>Polypodiopsida</taxon>
        <taxon>Polypodiidae</taxon>
        <taxon>Polypodiales</taxon>
        <taxon>Pteridineae</taxon>
        <taxon>Pteridaceae</taxon>
        <taxon>Vittarioideae</taxon>
        <taxon>Adiantum</taxon>
    </lineage>
</organism>
<dbReference type="EMBL" id="JABFUD020000010">
    <property type="protein sequence ID" value="KAI5074157.1"/>
    <property type="molecule type" value="Genomic_DNA"/>
</dbReference>
<gene>
    <name evidence="12" type="ORF">GOP47_0010118</name>
</gene>
<name>A0A9D4UVD6_ADICA</name>
<dbReference type="PANTHER" id="PTHR45843:SF1">
    <property type="entry name" value="PEPTIDYL-PROLYL CIS-TRANS ISOMERASE-LIKE 4"/>
    <property type="match status" value="1"/>
</dbReference>
<feature type="compositionally biased region" description="Basic residues" evidence="9">
    <location>
        <begin position="252"/>
        <end position="263"/>
    </location>
</feature>
<accession>A0A9D4UVD6</accession>
<dbReference type="InterPro" id="IPR000504">
    <property type="entry name" value="RRM_dom"/>
</dbReference>
<dbReference type="GO" id="GO:0003723">
    <property type="term" value="F:RNA binding"/>
    <property type="evidence" value="ECO:0007669"/>
    <property type="project" value="UniProtKB-UniRule"/>
</dbReference>
<dbReference type="InterPro" id="IPR002130">
    <property type="entry name" value="Cyclophilin-type_PPIase_dom"/>
</dbReference>
<dbReference type="GO" id="GO:0003755">
    <property type="term" value="F:peptidyl-prolyl cis-trans isomerase activity"/>
    <property type="evidence" value="ECO:0007669"/>
    <property type="project" value="UniProtKB-KW"/>
</dbReference>
<feature type="region of interest" description="Disordered" evidence="9">
    <location>
        <begin position="235"/>
        <end position="263"/>
    </location>
</feature>
<dbReference type="AlphaFoldDB" id="A0A9D4UVD6"/>
<evidence type="ECO:0000256" key="2">
    <source>
        <dbReference type="ARBA" id="ARBA00004123"/>
    </source>
</evidence>
<dbReference type="Pfam" id="PF00160">
    <property type="entry name" value="Pro_isomerase"/>
    <property type="match status" value="1"/>
</dbReference>
<keyword evidence="5" id="KW-0697">Rotamase</keyword>
<evidence type="ECO:0000256" key="3">
    <source>
        <dbReference type="ARBA" id="ARBA00013194"/>
    </source>
</evidence>
<keyword evidence="4 8" id="KW-0694">RNA-binding</keyword>
<dbReference type="InterPro" id="IPR035542">
    <property type="entry name" value="CRIP"/>
</dbReference>
<dbReference type="OrthoDB" id="2083at2759"/>
<evidence type="ECO:0000259" key="10">
    <source>
        <dbReference type="PROSITE" id="PS50072"/>
    </source>
</evidence>
<dbReference type="InterPro" id="IPR012677">
    <property type="entry name" value="Nucleotide-bd_a/b_plait_sf"/>
</dbReference>
<feature type="domain" description="PPIase cyclophilin-type" evidence="10">
    <location>
        <begin position="1"/>
        <end position="69"/>
    </location>
</feature>
<evidence type="ECO:0000256" key="5">
    <source>
        <dbReference type="ARBA" id="ARBA00023110"/>
    </source>
</evidence>
<dbReference type="SUPFAM" id="SSF50891">
    <property type="entry name" value="Cyclophilin-like"/>
    <property type="match status" value="1"/>
</dbReference>
<dbReference type="Pfam" id="PF00076">
    <property type="entry name" value="RRM_1"/>
    <property type="match status" value="1"/>
</dbReference>
<dbReference type="GO" id="GO:0005634">
    <property type="term" value="C:nucleus"/>
    <property type="evidence" value="ECO:0007669"/>
    <property type="project" value="UniProtKB-SubCell"/>
</dbReference>
<keyword evidence="13" id="KW-1185">Reference proteome</keyword>
<evidence type="ECO:0000256" key="1">
    <source>
        <dbReference type="ARBA" id="ARBA00000971"/>
    </source>
</evidence>
<dbReference type="InterPro" id="IPR029000">
    <property type="entry name" value="Cyclophilin-like_dom_sf"/>
</dbReference>
<dbReference type="SMART" id="SM00360">
    <property type="entry name" value="RRM"/>
    <property type="match status" value="1"/>
</dbReference>
<reference evidence="12" key="1">
    <citation type="submission" date="2021-01" db="EMBL/GenBank/DDBJ databases">
        <title>Adiantum capillus-veneris genome.</title>
        <authorList>
            <person name="Fang Y."/>
            <person name="Liao Q."/>
        </authorList>
    </citation>
    <scope>NUCLEOTIDE SEQUENCE</scope>
    <source>
        <strain evidence="12">H3</strain>
        <tissue evidence="12">Leaf</tissue>
    </source>
</reference>
<comment type="caution">
    <text evidence="12">The sequence shown here is derived from an EMBL/GenBank/DDBJ whole genome shotgun (WGS) entry which is preliminary data.</text>
</comment>
<proteinExistence type="predicted"/>
<dbReference type="PANTHER" id="PTHR45843">
    <property type="entry name" value="PEPTIDYL-PROLYL CIS-TRANS ISOMERASE-LIKE 4"/>
    <property type="match status" value="1"/>
</dbReference>
<dbReference type="Gene3D" id="2.40.100.10">
    <property type="entry name" value="Cyclophilin-like"/>
    <property type="match status" value="1"/>
</dbReference>
<dbReference type="CDD" id="cd12235">
    <property type="entry name" value="RRM_PPIL4"/>
    <property type="match status" value="1"/>
</dbReference>
<dbReference type="Proteomes" id="UP000886520">
    <property type="component" value="Chromosome 10"/>
</dbReference>
<dbReference type="PROSITE" id="PS50072">
    <property type="entry name" value="CSA_PPIASE_2"/>
    <property type="match status" value="1"/>
</dbReference>
<comment type="catalytic activity">
    <reaction evidence="1">
        <text>[protein]-peptidylproline (omega=180) = [protein]-peptidylproline (omega=0)</text>
        <dbReference type="Rhea" id="RHEA:16237"/>
        <dbReference type="Rhea" id="RHEA-COMP:10747"/>
        <dbReference type="Rhea" id="RHEA-COMP:10748"/>
        <dbReference type="ChEBI" id="CHEBI:83833"/>
        <dbReference type="ChEBI" id="CHEBI:83834"/>
        <dbReference type="EC" id="5.2.1.8"/>
    </reaction>
</comment>
<evidence type="ECO:0000256" key="4">
    <source>
        <dbReference type="ARBA" id="ARBA00022884"/>
    </source>
</evidence>
<keyword evidence="6" id="KW-0413">Isomerase</keyword>
<evidence type="ECO:0000259" key="11">
    <source>
        <dbReference type="PROSITE" id="PS50102"/>
    </source>
</evidence>
<dbReference type="PROSITE" id="PS50102">
    <property type="entry name" value="RRM"/>
    <property type="match status" value="1"/>
</dbReference>
<protein>
    <recommendedName>
        <fullName evidence="3">peptidylprolyl isomerase</fullName>
        <ecNumber evidence="3">5.2.1.8</ecNumber>
    </recommendedName>
</protein>
<feature type="compositionally biased region" description="Polar residues" evidence="9">
    <location>
        <begin position="235"/>
        <end position="245"/>
    </location>
</feature>
<dbReference type="Gene3D" id="3.30.70.330">
    <property type="match status" value="1"/>
</dbReference>
<sequence length="263" mass="30328">MASAGPNLNASQFYITLRQAPIDYLDGNRTVFGRVTKNFDKALEKINYTLVDQHSFRPLRNIGIKQVYILYDPFEDPVGLAHILSMGLSMPTRSPICDEDDDTICSDEDQASHRRREAHSRAVVLEMIGDIPEAEIKPPENVLFICKLNPITEEEDLNFIFSRFGMVLSIDIIRDHKTNKSLCYGFVEFETKEACEVAYLKMNNARIDDRRIHVDFSQSVHKLWARYQAQCSRNNHVKGESSTSKCQEKSNNYHHCKRSRHRS</sequence>
<dbReference type="InterPro" id="IPR035979">
    <property type="entry name" value="RBD_domain_sf"/>
</dbReference>
<evidence type="ECO:0000256" key="9">
    <source>
        <dbReference type="SAM" id="MobiDB-lite"/>
    </source>
</evidence>
<keyword evidence="7" id="KW-0539">Nucleus</keyword>
<comment type="subcellular location">
    <subcellularLocation>
        <location evidence="2">Nucleus</location>
    </subcellularLocation>
</comment>
<feature type="domain" description="RRM" evidence="11">
    <location>
        <begin position="141"/>
        <end position="219"/>
    </location>
</feature>
<evidence type="ECO:0000256" key="6">
    <source>
        <dbReference type="ARBA" id="ARBA00023235"/>
    </source>
</evidence>